<dbReference type="EMBL" id="JAZDQU010000002">
    <property type="protein sequence ID" value="MEE1885439.1"/>
    <property type="molecule type" value="Genomic_DNA"/>
</dbReference>
<evidence type="ECO:0000313" key="2">
    <source>
        <dbReference type="Proteomes" id="UP001337681"/>
    </source>
</evidence>
<dbReference type="Proteomes" id="UP001337681">
    <property type="component" value="Unassembled WGS sequence"/>
</dbReference>
<name>A0ABU7H288_9SPHI</name>
<keyword evidence="2" id="KW-1185">Reference proteome</keyword>
<evidence type="ECO:0000313" key="1">
    <source>
        <dbReference type="EMBL" id="MEE1885439.1"/>
    </source>
</evidence>
<comment type="caution">
    <text evidence="1">The sequence shown here is derived from an EMBL/GenBank/DDBJ whole genome shotgun (WGS) entry which is preliminary data.</text>
</comment>
<dbReference type="RefSeq" id="WP_330146337.1">
    <property type="nucleotide sequence ID" value="NZ_JAZDQU010000002.1"/>
</dbReference>
<reference evidence="1 2" key="1">
    <citation type="submission" date="2024-01" db="EMBL/GenBank/DDBJ databases">
        <title>Pedobacter sp. nov., isolated from oil-contaminated soil.</title>
        <authorList>
            <person name="Le N.T.T."/>
        </authorList>
    </citation>
    <scope>NUCLEOTIDE SEQUENCE [LARGE SCALE GENOMIC DNA]</scope>
    <source>
        <strain evidence="1 2">VNH31</strain>
    </source>
</reference>
<protein>
    <submittedName>
        <fullName evidence="1">Uncharacterized protein</fullName>
    </submittedName>
</protein>
<organism evidence="1 2">
    <name type="scientific">Pedobacter flavus</name>
    <dbReference type="NCBI Taxonomy" id="3113906"/>
    <lineage>
        <taxon>Bacteria</taxon>
        <taxon>Pseudomonadati</taxon>
        <taxon>Bacteroidota</taxon>
        <taxon>Sphingobacteriia</taxon>
        <taxon>Sphingobacteriales</taxon>
        <taxon>Sphingobacteriaceae</taxon>
        <taxon>Pedobacter</taxon>
    </lineage>
</organism>
<sequence length="80" mass="9416">MSKKRIKRKGKKSIYAILKDPIKKLNLIADPEATYLSEINIKPKEIDPKPTDCHSILFKIPVVLKHNKRFNFLHFEIFLN</sequence>
<accession>A0ABU7H288</accession>
<gene>
    <name evidence="1" type="ORF">VRU49_08430</name>
</gene>
<proteinExistence type="predicted"/>